<dbReference type="SUPFAM" id="SSF55874">
    <property type="entry name" value="ATPase domain of HSP90 chaperone/DNA topoisomerase II/histidine kinase"/>
    <property type="match status" value="1"/>
</dbReference>
<dbReference type="KEGG" id="alt:ambt_16040"/>
<evidence type="ECO:0000256" key="12">
    <source>
        <dbReference type="ARBA" id="ARBA00023012"/>
    </source>
</evidence>
<evidence type="ECO:0000256" key="4">
    <source>
        <dbReference type="ARBA" id="ARBA00022475"/>
    </source>
</evidence>
<dbReference type="Pfam" id="PF02518">
    <property type="entry name" value="HATPase_c"/>
    <property type="match status" value="1"/>
</dbReference>
<keyword evidence="4" id="KW-1003">Cell membrane</keyword>
<keyword evidence="13 14" id="KW-0472">Membrane</keyword>
<name>F5Z569_ALTNA</name>
<dbReference type="GO" id="GO:0000155">
    <property type="term" value="F:phosphorelay sensor kinase activity"/>
    <property type="evidence" value="ECO:0007669"/>
    <property type="project" value="InterPro"/>
</dbReference>
<dbReference type="Gene3D" id="3.30.565.10">
    <property type="entry name" value="Histidine kinase-like ATPase, C-terminal domain"/>
    <property type="match status" value="1"/>
</dbReference>
<keyword evidence="9 17" id="KW-0418">Kinase</keyword>
<dbReference type="InterPro" id="IPR004358">
    <property type="entry name" value="Sig_transdc_His_kin-like_C"/>
</dbReference>
<keyword evidence="5" id="KW-0597">Phosphoprotein</keyword>
<keyword evidence="10" id="KW-0067">ATP-binding</keyword>
<dbReference type="Pfam" id="PF00512">
    <property type="entry name" value="HisKA"/>
    <property type="match status" value="1"/>
</dbReference>
<evidence type="ECO:0000256" key="10">
    <source>
        <dbReference type="ARBA" id="ARBA00022840"/>
    </source>
</evidence>
<dbReference type="SUPFAM" id="SSF47384">
    <property type="entry name" value="Homodimeric domain of signal transducing histidine kinase"/>
    <property type="match status" value="1"/>
</dbReference>
<evidence type="ECO:0000256" key="2">
    <source>
        <dbReference type="ARBA" id="ARBA00004651"/>
    </source>
</evidence>
<evidence type="ECO:0000259" key="16">
    <source>
        <dbReference type="PROSITE" id="PS50885"/>
    </source>
</evidence>
<evidence type="ECO:0000256" key="14">
    <source>
        <dbReference type="SAM" id="Phobius"/>
    </source>
</evidence>
<feature type="transmembrane region" description="Helical" evidence="14">
    <location>
        <begin position="163"/>
        <end position="182"/>
    </location>
</feature>
<dbReference type="CDD" id="cd00082">
    <property type="entry name" value="HisKA"/>
    <property type="match status" value="1"/>
</dbReference>
<dbReference type="InterPro" id="IPR003660">
    <property type="entry name" value="HAMP_dom"/>
</dbReference>
<evidence type="ECO:0000256" key="5">
    <source>
        <dbReference type="ARBA" id="ARBA00022553"/>
    </source>
</evidence>
<evidence type="ECO:0000313" key="17">
    <source>
        <dbReference type="EMBL" id="AEF04715.1"/>
    </source>
</evidence>
<dbReference type="GO" id="GO:0005524">
    <property type="term" value="F:ATP binding"/>
    <property type="evidence" value="ECO:0007669"/>
    <property type="project" value="UniProtKB-KW"/>
</dbReference>
<dbReference type="HOGENOM" id="CLU_000445_89_27_6"/>
<dbReference type="SMART" id="SM00304">
    <property type="entry name" value="HAMP"/>
    <property type="match status" value="1"/>
</dbReference>
<evidence type="ECO:0000256" key="1">
    <source>
        <dbReference type="ARBA" id="ARBA00000085"/>
    </source>
</evidence>
<keyword evidence="7 14" id="KW-0812">Transmembrane</keyword>
<comment type="subcellular location">
    <subcellularLocation>
        <location evidence="2">Cell membrane</location>
        <topology evidence="2">Multi-pass membrane protein</topology>
    </subcellularLocation>
</comment>
<dbReference type="PRINTS" id="PR00344">
    <property type="entry name" value="BCTRLSENSOR"/>
</dbReference>
<feature type="transmembrane region" description="Helical" evidence="14">
    <location>
        <begin position="20"/>
        <end position="40"/>
    </location>
</feature>
<dbReference type="SUPFAM" id="SSF158472">
    <property type="entry name" value="HAMP domain-like"/>
    <property type="match status" value="1"/>
</dbReference>
<dbReference type="Gene3D" id="6.10.340.10">
    <property type="match status" value="1"/>
</dbReference>
<keyword evidence="12" id="KW-0902">Two-component regulatory system</keyword>
<evidence type="ECO:0000256" key="6">
    <source>
        <dbReference type="ARBA" id="ARBA00022679"/>
    </source>
</evidence>
<accession>F5Z569</accession>
<dbReference type="SMART" id="SM00387">
    <property type="entry name" value="HATPase_c"/>
    <property type="match status" value="1"/>
</dbReference>
<dbReference type="EC" id="2.7.13.3" evidence="3"/>
<evidence type="ECO:0000259" key="15">
    <source>
        <dbReference type="PROSITE" id="PS50109"/>
    </source>
</evidence>
<dbReference type="PROSITE" id="PS50885">
    <property type="entry name" value="HAMP"/>
    <property type="match status" value="1"/>
</dbReference>
<dbReference type="Proteomes" id="UP000000683">
    <property type="component" value="Chromosome"/>
</dbReference>
<keyword evidence="11 14" id="KW-1133">Transmembrane helix</keyword>
<dbReference type="PANTHER" id="PTHR45528:SF1">
    <property type="entry name" value="SENSOR HISTIDINE KINASE CPXA"/>
    <property type="match status" value="1"/>
</dbReference>
<dbReference type="InterPro" id="IPR003661">
    <property type="entry name" value="HisK_dim/P_dom"/>
</dbReference>
<dbReference type="OrthoDB" id="9804645at2"/>
<evidence type="ECO:0000256" key="7">
    <source>
        <dbReference type="ARBA" id="ARBA00022692"/>
    </source>
</evidence>
<proteinExistence type="predicted"/>
<dbReference type="SMART" id="SM00388">
    <property type="entry name" value="HisKA"/>
    <property type="match status" value="1"/>
</dbReference>
<organism evidence="17 18">
    <name type="scientific">Alteromonas naphthalenivorans</name>
    <dbReference type="NCBI Taxonomy" id="715451"/>
    <lineage>
        <taxon>Bacteria</taxon>
        <taxon>Pseudomonadati</taxon>
        <taxon>Pseudomonadota</taxon>
        <taxon>Gammaproteobacteria</taxon>
        <taxon>Alteromonadales</taxon>
        <taxon>Alteromonadaceae</taxon>
        <taxon>Alteromonas/Salinimonas group</taxon>
        <taxon>Alteromonas</taxon>
    </lineage>
</organism>
<evidence type="ECO:0000256" key="11">
    <source>
        <dbReference type="ARBA" id="ARBA00022989"/>
    </source>
</evidence>
<keyword evidence="6" id="KW-0808">Transferase</keyword>
<dbReference type="InterPro" id="IPR050398">
    <property type="entry name" value="HssS/ArlS-like"/>
</dbReference>
<dbReference type="eggNOG" id="COG2770">
    <property type="taxonomic scope" value="Bacteria"/>
</dbReference>
<dbReference type="PANTHER" id="PTHR45528">
    <property type="entry name" value="SENSOR HISTIDINE KINASE CPXA"/>
    <property type="match status" value="1"/>
</dbReference>
<feature type="domain" description="HAMP" evidence="16">
    <location>
        <begin position="183"/>
        <end position="237"/>
    </location>
</feature>
<sequence length="456" mass="50947">MTFFRKINPARDIMGRLFLWFWATFIVTAVLAVWGSRFFFEELQVNTASPQEIQHLERLLGGITSERAMQAPLRVALDRNGRAVRGRAIAVDVDTGRMIAAGGPPLREDDRRDIERIVDQKVPITLNRGALKITGPMLFERDGKRFALFFAKMDLPGENAPPFVLFLCIALVTTTLLSWLFAKSLTRPILRLQKSARSLSTGNWEARIDNTEKRQDELGQLGRDFNSMAGQLEKMWTGQKRLLADISHELRSPLARLQMALGLAHQQNVDPASLARIEREAERMEALVSQLLELSRAENGVTTFSSYSLSLLFRDIFTDGQFEAANSNKALDINEIPKLTVLVDQVLLCRAVENVLRNAIRHSTYLTTVEFTVTDTEWSVTVCDDGEGLSSEECERVFAPFYRATLARERASGGVGLGLSIAKAAVELHHGAIKAVTREEGGLSVTLSFPRKLENT</sequence>
<dbReference type="EMBL" id="CP002339">
    <property type="protein sequence ID" value="AEF04715.1"/>
    <property type="molecule type" value="Genomic_DNA"/>
</dbReference>
<feature type="domain" description="Histidine kinase" evidence="15">
    <location>
        <begin position="245"/>
        <end position="453"/>
    </location>
</feature>
<dbReference type="CDD" id="cd06225">
    <property type="entry name" value="HAMP"/>
    <property type="match status" value="1"/>
</dbReference>
<dbReference type="InterPro" id="IPR036097">
    <property type="entry name" value="HisK_dim/P_sf"/>
</dbReference>
<dbReference type="InterPro" id="IPR005467">
    <property type="entry name" value="His_kinase_dom"/>
</dbReference>
<evidence type="ECO:0000256" key="3">
    <source>
        <dbReference type="ARBA" id="ARBA00012438"/>
    </source>
</evidence>
<evidence type="ECO:0000256" key="13">
    <source>
        <dbReference type="ARBA" id="ARBA00023136"/>
    </source>
</evidence>
<evidence type="ECO:0000313" key="18">
    <source>
        <dbReference type="Proteomes" id="UP000000683"/>
    </source>
</evidence>
<protein>
    <recommendedName>
        <fullName evidence="3">histidine kinase</fullName>
        <ecNumber evidence="3">2.7.13.3</ecNumber>
    </recommendedName>
</protein>
<dbReference type="GO" id="GO:0005886">
    <property type="term" value="C:plasma membrane"/>
    <property type="evidence" value="ECO:0007669"/>
    <property type="project" value="UniProtKB-SubCell"/>
</dbReference>
<gene>
    <name evidence="17" type="ordered locus">ambt_16040</name>
</gene>
<comment type="catalytic activity">
    <reaction evidence="1">
        <text>ATP + protein L-histidine = ADP + protein N-phospho-L-histidine.</text>
        <dbReference type="EC" id="2.7.13.3"/>
    </reaction>
</comment>
<dbReference type="Pfam" id="PF00672">
    <property type="entry name" value="HAMP"/>
    <property type="match status" value="1"/>
</dbReference>
<dbReference type="InterPro" id="IPR036890">
    <property type="entry name" value="HATPase_C_sf"/>
</dbReference>
<evidence type="ECO:0000256" key="8">
    <source>
        <dbReference type="ARBA" id="ARBA00022741"/>
    </source>
</evidence>
<dbReference type="Gene3D" id="1.10.287.130">
    <property type="match status" value="1"/>
</dbReference>
<dbReference type="AlphaFoldDB" id="F5Z569"/>
<dbReference type="InterPro" id="IPR003594">
    <property type="entry name" value="HATPase_dom"/>
</dbReference>
<keyword evidence="8" id="KW-0547">Nucleotide-binding</keyword>
<evidence type="ECO:0000256" key="9">
    <source>
        <dbReference type="ARBA" id="ARBA00022777"/>
    </source>
</evidence>
<dbReference type="eggNOG" id="COG5002">
    <property type="taxonomic scope" value="Bacteria"/>
</dbReference>
<reference evidence="17 18" key="1">
    <citation type="journal article" date="2011" name="J. Bacteriol.">
        <title>Complete genome sequence of the polycyclic aromatic hydrocarbon-degrading bacterium Alteromonas sp. strain SN2.</title>
        <authorList>
            <person name="Jin H.M."/>
            <person name="Jeong H."/>
            <person name="Moon E.J."/>
            <person name="Math R.K."/>
            <person name="Lee K."/>
            <person name="Kim H.J."/>
            <person name="Jeon C.O."/>
            <person name="Oh T.K."/>
            <person name="Kim J.F."/>
        </authorList>
    </citation>
    <scope>NUCLEOTIDE SEQUENCE [LARGE SCALE GENOMIC DNA]</scope>
    <source>
        <strain evidence="18">JCM 17741 / KACC 18427 / KCTC 11700BP / SN2</strain>
    </source>
</reference>
<dbReference type="PROSITE" id="PS50109">
    <property type="entry name" value="HIS_KIN"/>
    <property type="match status" value="1"/>
</dbReference>
<keyword evidence="18" id="KW-1185">Reference proteome</keyword>